<dbReference type="OrthoDB" id="1494384at2"/>
<dbReference type="SUPFAM" id="SSF55781">
    <property type="entry name" value="GAF domain-like"/>
    <property type="match status" value="1"/>
</dbReference>
<dbReference type="InterPro" id="IPR011576">
    <property type="entry name" value="Pyridox_Oxase_N"/>
</dbReference>
<dbReference type="Proteomes" id="UP000186819">
    <property type="component" value="Unassembled WGS sequence"/>
</dbReference>
<dbReference type="Gene3D" id="3.30.450.40">
    <property type="match status" value="1"/>
</dbReference>
<dbReference type="RefSeq" id="WP_076600440.1">
    <property type="nucleotide sequence ID" value="NZ_FTMD01000001.1"/>
</dbReference>
<dbReference type="Pfam" id="PF01243">
    <property type="entry name" value="PNPOx_N"/>
    <property type="match status" value="1"/>
</dbReference>
<dbReference type="Pfam" id="PF01590">
    <property type="entry name" value="GAF"/>
    <property type="match status" value="1"/>
</dbReference>
<sequence>MTQRLDAIRECLEGAVPGIMATCAADGTPNVAYLSQTEYVDGRHIALSYQFFNTTRRNILENPEARLIVTHPHTGERFRLRLRYLRTETAGPLFERMKAKLAGIASHTGMSGVFRLLGSDIYRVSEIERIPGAALAPPPPRASLLAALRAVSARIACCRELDLLFAETLAGLEAQFDIRHAMVLLLDGSGSRLYTIASRGYEASGVGSEIPLGQGVIGVAAREGTPIRIGYATLEYAYGRAIRAATEASGLADALETEIPLPGLADSASQLAVPIRAAGRLLGVLYVESPHNLRFGYDDEDALVALAGQLGAATLALQQASELQEEVLVPEPPPQSSAGRPVVVRHYAGDDSVFLDDDYLIKGVAGSIFWALVRDHVDTGRSTFSNRELRLDPRIRLPDLSDNLEARLILLRRRLNEREACVRLEKAGRGRLLLTASRPLTLVEAGQGGARADGAGC</sequence>
<keyword evidence="3" id="KW-1185">Reference proteome</keyword>
<dbReference type="STRING" id="34027.SAMN05421829_101440"/>
<evidence type="ECO:0000259" key="1">
    <source>
        <dbReference type="SMART" id="SM00065"/>
    </source>
</evidence>
<dbReference type="Gene3D" id="2.30.110.10">
    <property type="entry name" value="Electron Transport, Fmn-binding Protein, Chain A"/>
    <property type="match status" value="1"/>
</dbReference>
<dbReference type="InterPro" id="IPR003018">
    <property type="entry name" value="GAF"/>
</dbReference>
<dbReference type="EMBL" id="FTMD01000001">
    <property type="protein sequence ID" value="SIP95132.1"/>
    <property type="molecule type" value="Genomic_DNA"/>
</dbReference>
<dbReference type="SUPFAM" id="SSF50475">
    <property type="entry name" value="FMN-binding split barrel"/>
    <property type="match status" value="1"/>
</dbReference>
<evidence type="ECO:0000313" key="3">
    <source>
        <dbReference type="Proteomes" id="UP000186819"/>
    </source>
</evidence>
<dbReference type="PANTHER" id="PTHR40660:SF1">
    <property type="entry name" value="5'-PHOSPHATE OXIDASE PUTATIVE DOMAIN-CONTAINING PROTEIN-RELATED"/>
    <property type="match status" value="1"/>
</dbReference>
<proteinExistence type="predicted"/>
<dbReference type="SMART" id="SM00065">
    <property type="entry name" value="GAF"/>
    <property type="match status" value="1"/>
</dbReference>
<name>A0A1N6NT38_9RHOO</name>
<accession>A0A1N6NT38</accession>
<gene>
    <name evidence="2" type="ORF">SAMN05421829_101440</name>
</gene>
<feature type="domain" description="GAF" evidence="1">
    <location>
        <begin position="160"/>
        <end position="324"/>
    </location>
</feature>
<protein>
    <submittedName>
        <fullName evidence="2">Adenylate cyclase</fullName>
    </submittedName>
</protein>
<dbReference type="AlphaFoldDB" id="A0A1N6NT38"/>
<organism evidence="2 3">
    <name type="scientific">Aromatoleum tolulyticum</name>
    <dbReference type="NCBI Taxonomy" id="34027"/>
    <lineage>
        <taxon>Bacteria</taxon>
        <taxon>Pseudomonadati</taxon>
        <taxon>Pseudomonadota</taxon>
        <taxon>Betaproteobacteria</taxon>
        <taxon>Rhodocyclales</taxon>
        <taxon>Rhodocyclaceae</taxon>
        <taxon>Aromatoleum</taxon>
    </lineage>
</organism>
<evidence type="ECO:0000313" key="2">
    <source>
        <dbReference type="EMBL" id="SIP95132.1"/>
    </source>
</evidence>
<dbReference type="InterPro" id="IPR012349">
    <property type="entry name" value="Split_barrel_FMN-bd"/>
</dbReference>
<dbReference type="InterPro" id="IPR029016">
    <property type="entry name" value="GAF-like_dom_sf"/>
</dbReference>
<reference evidence="3" key="1">
    <citation type="submission" date="2017-01" db="EMBL/GenBank/DDBJ databases">
        <authorList>
            <person name="Varghese N."/>
            <person name="Submissions S."/>
        </authorList>
    </citation>
    <scope>NUCLEOTIDE SEQUENCE [LARGE SCALE GENOMIC DNA]</scope>
    <source>
        <strain evidence="3">ATCC 51758</strain>
    </source>
</reference>
<dbReference type="PANTHER" id="PTHR40660">
    <property type="entry name" value="5'-PHOSPHATE OXIDASE PUTATIVE DOMAIN-CONTAINING PROTEIN-RELATED"/>
    <property type="match status" value="1"/>
</dbReference>